<proteinExistence type="predicted"/>
<comment type="caution">
    <text evidence="2">The sequence shown here is derived from an EMBL/GenBank/DDBJ whole genome shotgun (WGS) entry which is preliminary data.</text>
</comment>
<dbReference type="AlphaFoldDB" id="A0A0F9SPC2"/>
<reference evidence="2" key="1">
    <citation type="journal article" date="2015" name="Nature">
        <title>Complex archaea that bridge the gap between prokaryotes and eukaryotes.</title>
        <authorList>
            <person name="Spang A."/>
            <person name="Saw J.H."/>
            <person name="Jorgensen S.L."/>
            <person name="Zaremba-Niedzwiedzka K."/>
            <person name="Martijn J."/>
            <person name="Lind A.E."/>
            <person name="van Eijk R."/>
            <person name="Schleper C."/>
            <person name="Guy L."/>
            <person name="Ettema T.J."/>
        </authorList>
    </citation>
    <scope>NUCLEOTIDE SEQUENCE</scope>
</reference>
<protein>
    <recommendedName>
        <fullName evidence="1">Cyclic-phosphate processing Receiver domain-containing protein</fullName>
    </recommendedName>
</protein>
<name>A0A0F9SPC2_9ZZZZ</name>
<evidence type="ECO:0000313" key="2">
    <source>
        <dbReference type="EMBL" id="KKN70880.1"/>
    </source>
</evidence>
<feature type="domain" description="Cyclic-phosphate processing Receiver" evidence="1">
    <location>
        <begin position="23"/>
        <end position="101"/>
    </location>
</feature>
<dbReference type="InterPro" id="IPR011006">
    <property type="entry name" value="CheY-like_superfamily"/>
</dbReference>
<dbReference type="Gene3D" id="3.40.50.2300">
    <property type="match status" value="1"/>
</dbReference>
<sequence>MHIFILEDNKYRMVKFRRELIGHKIDHAETVEQGTSLVVANKYDLLFLDHDLGGEEMVDSSKGSTGYKLAEFIASFTPNKETPCVVHSCNPAGSANIVRVLPHAVKIPFISLDITSVAKWVEKCQ</sequence>
<dbReference type="Pfam" id="PF20274">
    <property type="entry name" value="cREC_REC"/>
    <property type="match status" value="1"/>
</dbReference>
<gene>
    <name evidence="2" type="ORF">LCGC14_0426660</name>
</gene>
<evidence type="ECO:0000259" key="1">
    <source>
        <dbReference type="Pfam" id="PF20274"/>
    </source>
</evidence>
<dbReference type="InterPro" id="IPR046909">
    <property type="entry name" value="cREC_REC"/>
</dbReference>
<dbReference type="EMBL" id="LAZR01000395">
    <property type="protein sequence ID" value="KKN70880.1"/>
    <property type="molecule type" value="Genomic_DNA"/>
</dbReference>
<accession>A0A0F9SPC2</accession>
<organism evidence="2">
    <name type="scientific">marine sediment metagenome</name>
    <dbReference type="NCBI Taxonomy" id="412755"/>
    <lineage>
        <taxon>unclassified sequences</taxon>
        <taxon>metagenomes</taxon>
        <taxon>ecological metagenomes</taxon>
    </lineage>
</organism>
<dbReference type="SUPFAM" id="SSF52172">
    <property type="entry name" value="CheY-like"/>
    <property type="match status" value="1"/>
</dbReference>